<evidence type="ECO:0000256" key="2">
    <source>
        <dbReference type="ARBA" id="ARBA00022723"/>
    </source>
</evidence>
<dbReference type="InterPro" id="IPR011257">
    <property type="entry name" value="DNA_glycosylase"/>
</dbReference>
<organism evidence="6 7">
    <name type="scientific">Sulfurovum zhangzhouensis</name>
    <dbReference type="NCBI Taxonomy" id="3019067"/>
    <lineage>
        <taxon>Bacteria</taxon>
        <taxon>Pseudomonadati</taxon>
        <taxon>Campylobacterota</taxon>
        <taxon>Epsilonproteobacteria</taxon>
        <taxon>Campylobacterales</taxon>
        <taxon>Sulfurovaceae</taxon>
        <taxon>Sulfurovum</taxon>
    </lineage>
</organism>
<evidence type="ECO:0000259" key="5">
    <source>
        <dbReference type="SMART" id="SM00478"/>
    </source>
</evidence>
<keyword evidence="2" id="KW-0479">Metal-binding</keyword>
<feature type="domain" description="HhH-GPD" evidence="5">
    <location>
        <begin position="40"/>
        <end position="187"/>
    </location>
</feature>
<evidence type="ECO:0000313" key="6">
    <source>
        <dbReference type="EMBL" id="MDM5271930.1"/>
    </source>
</evidence>
<dbReference type="Gene3D" id="1.10.1670.10">
    <property type="entry name" value="Helix-hairpin-Helix base-excision DNA repair enzymes (C-terminal)"/>
    <property type="match status" value="1"/>
</dbReference>
<dbReference type="PANTHER" id="PTHR10359:SF19">
    <property type="entry name" value="DNA REPAIR GLYCOSYLASE MJ1434-RELATED"/>
    <property type="match status" value="1"/>
</dbReference>
<evidence type="ECO:0000313" key="7">
    <source>
        <dbReference type="Proteomes" id="UP001169069"/>
    </source>
</evidence>
<sequence>MQDSSDLLVALKKLGYLQTTRDPLWWPSSGTFEVAVGALLTQQSKWEKVEESLTQLKIANLLTLEALSTSNIQHIASLIKPSGFYNTKAQRLILLSQNILNDFGSFDTFVNEVDRTWLLSQKGIGMESADSILCYACHRAVFVVDSYTQRLLGALGYEFDTYMDLQEWMQQGIEENFHKIEALYGKEMDLATVYARFHGKIVEYAKRHIRGKKVDVVPLIKALEESK</sequence>
<reference evidence="6" key="1">
    <citation type="submission" date="2023-01" db="EMBL/GenBank/DDBJ databases">
        <title>Sulfurovum sp. zt1-1 genome assembly.</title>
        <authorList>
            <person name="Wang J."/>
        </authorList>
    </citation>
    <scope>NUCLEOTIDE SEQUENCE</scope>
    <source>
        <strain evidence="6">Zt1-1</strain>
    </source>
</reference>
<dbReference type="Pfam" id="PF00730">
    <property type="entry name" value="HhH-GPD"/>
    <property type="match status" value="1"/>
</dbReference>
<name>A0ABT7QYM3_9BACT</name>
<comment type="caution">
    <text evidence="6">The sequence shown here is derived from an EMBL/GenBank/DDBJ whole genome shotgun (WGS) entry which is preliminary data.</text>
</comment>
<evidence type="ECO:0000256" key="4">
    <source>
        <dbReference type="ARBA" id="ARBA00023014"/>
    </source>
</evidence>
<evidence type="ECO:0000256" key="3">
    <source>
        <dbReference type="ARBA" id="ARBA00023004"/>
    </source>
</evidence>
<accession>A0ABT7QYM3</accession>
<keyword evidence="1" id="KW-0004">4Fe-4S</keyword>
<dbReference type="EMBL" id="JAQIBD010000002">
    <property type="protein sequence ID" value="MDM5271930.1"/>
    <property type="molecule type" value="Genomic_DNA"/>
</dbReference>
<dbReference type="RefSeq" id="WP_289413656.1">
    <property type="nucleotide sequence ID" value="NZ_JAQIBD010000002.1"/>
</dbReference>
<keyword evidence="3" id="KW-0408">Iron</keyword>
<dbReference type="CDD" id="cd00056">
    <property type="entry name" value="ENDO3c"/>
    <property type="match status" value="1"/>
</dbReference>
<gene>
    <name evidence="6" type="ORF">PGH07_07045</name>
</gene>
<dbReference type="Proteomes" id="UP001169069">
    <property type="component" value="Unassembled WGS sequence"/>
</dbReference>
<evidence type="ECO:0000256" key="1">
    <source>
        <dbReference type="ARBA" id="ARBA00022485"/>
    </source>
</evidence>
<dbReference type="Gene3D" id="1.10.340.30">
    <property type="entry name" value="Hypothetical protein, domain 2"/>
    <property type="match status" value="1"/>
</dbReference>
<keyword evidence="4" id="KW-0411">Iron-sulfur</keyword>
<dbReference type="SMART" id="SM00478">
    <property type="entry name" value="ENDO3c"/>
    <property type="match status" value="1"/>
</dbReference>
<dbReference type="SUPFAM" id="SSF48150">
    <property type="entry name" value="DNA-glycosylase"/>
    <property type="match status" value="1"/>
</dbReference>
<dbReference type="InterPro" id="IPR023170">
    <property type="entry name" value="HhH_base_excis_C"/>
</dbReference>
<dbReference type="NCBIfam" id="NF010494">
    <property type="entry name" value="PRK13913.1"/>
    <property type="match status" value="1"/>
</dbReference>
<proteinExistence type="predicted"/>
<dbReference type="PIRSF" id="PIRSF001435">
    <property type="entry name" value="Nth"/>
    <property type="match status" value="1"/>
</dbReference>
<dbReference type="InterPro" id="IPR003265">
    <property type="entry name" value="HhH-GPD_domain"/>
</dbReference>
<dbReference type="PANTHER" id="PTHR10359">
    <property type="entry name" value="A/G-SPECIFIC ADENINE GLYCOSYLASE/ENDONUCLEASE III"/>
    <property type="match status" value="1"/>
</dbReference>
<keyword evidence="7" id="KW-1185">Reference proteome</keyword>
<protein>
    <submittedName>
        <fullName evidence="6">3-methyladenine DNA glycosylase</fullName>
    </submittedName>
</protein>